<dbReference type="OrthoDB" id="9775608at2"/>
<evidence type="ECO:0000313" key="6">
    <source>
        <dbReference type="Proteomes" id="UP000284219"/>
    </source>
</evidence>
<evidence type="ECO:0000256" key="4">
    <source>
        <dbReference type="PIRSR" id="PIRSR005902-1"/>
    </source>
</evidence>
<feature type="binding site" evidence="4">
    <location>
        <position position="162"/>
    </location>
    <ligand>
        <name>a divalent metal cation</name>
        <dbReference type="ChEBI" id="CHEBI:60240"/>
        <label>2</label>
    </ligand>
</feature>
<dbReference type="GO" id="GO:0046872">
    <property type="term" value="F:metal ion binding"/>
    <property type="evidence" value="ECO:0007669"/>
    <property type="project" value="UniProtKB-KW"/>
</dbReference>
<sequence>MRGYIDAHLHLDQYPPAQLAALVDQWQHAGIAGVMAVSSDLASAYRTLELREKYPTFVFIALGIHPEQPLPCERDQQELFSLLRGERNVISAIGEVGLPHYIYQEQTMSAPPAFADALKLLEQFCLLSNELDLPMLLHAVHERAQVAFDLLQKYNIARAHFHWLKAPAATVDQLLRAGYFISVTPEVCYRERDQQLLARVPLNQLLIETDGPWPFQGPFEGQSTTPLFLKEVANHVAHQKGIPLETVINTTAQNVLNLIGPCRVGGIG</sequence>
<feature type="binding site" evidence="4">
    <location>
        <position position="8"/>
    </location>
    <ligand>
        <name>a divalent metal cation</name>
        <dbReference type="ChEBI" id="CHEBI:60240"/>
        <label>1</label>
    </ligand>
</feature>
<dbReference type="RefSeq" id="WP_120188867.1">
    <property type="nucleotide sequence ID" value="NZ_MCHY01000007.1"/>
</dbReference>
<keyword evidence="6" id="KW-1185">Reference proteome</keyword>
<proteinExistence type="inferred from homology"/>
<dbReference type="InterPro" id="IPR018228">
    <property type="entry name" value="DNase_TatD-rel_CS"/>
</dbReference>
<evidence type="ECO:0000256" key="1">
    <source>
        <dbReference type="ARBA" id="ARBA00009275"/>
    </source>
</evidence>
<comment type="similarity">
    <text evidence="1">Belongs to the metallo-dependent hydrolases superfamily. TatD-type hydrolase family.</text>
</comment>
<dbReference type="PANTHER" id="PTHR46317">
    <property type="entry name" value="HYDROLASE OF PHP SUPERFAMILY-RELATED PROTEIN"/>
    <property type="match status" value="1"/>
</dbReference>
<dbReference type="Proteomes" id="UP000284219">
    <property type="component" value="Unassembled WGS sequence"/>
</dbReference>
<reference evidence="5 6" key="1">
    <citation type="submission" date="2016-08" db="EMBL/GenBank/DDBJ databases">
        <title>Novel Firmicute Genomes.</title>
        <authorList>
            <person name="Poppleton D.I."/>
            <person name="Gribaldo S."/>
        </authorList>
    </citation>
    <scope>NUCLEOTIDE SEQUENCE [LARGE SCALE GENOMIC DNA]</scope>
    <source>
        <strain evidence="5 6">RAOx-1</strain>
    </source>
</reference>
<keyword evidence="2 4" id="KW-0479">Metal-binding</keyword>
<dbReference type="GO" id="GO:0016788">
    <property type="term" value="F:hydrolase activity, acting on ester bonds"/>
    <property type="evidence" value="ECO:0007669"/>
    <property type="project" value="InterPro"/>
</dbReference>
<dbReference type="InterPro" id="IPR032466">
    <property type="entry name" value="Metal_Hydrolase"/>
</dbReference>
<dbReference type="PROSITE" id="PS01137">
    <property type="entry name" value="TATD_1"/>
    <property type="match status" value="1"/>
</dbReference>
<organism evidence="5 6">
    <name type="scientific">Ammoniphilus oxalaticus</name>
    <dbReference type="NCBI Taxonomy" id="66863"/>
    <lineage>
        <taxon>Bacteria</taxon>
        <taxon>Bacillati</taxon>
        <taxon>Bacillota</taxon>
        <taxon>Bacilli</taxon>
        <taxon>Bacillales</taxon>
        <taxon>Paenibacillaceae</taxon>
        <taxon>Aneurinibacillus group</taxon>
        <taxon>Ammoniphilus</taxon>
    </lineage>
</organism>
<feature type="binding site" evidence="4">
    <location>
        <position position="10"/>
    </location>
    <ligand>
        <name>a divalent metal cation</name>
        <dbReference type="ChEBI" id="CHEBI:60240"/>
        <label>1</label>
    </ligand>
</feature>
<comment type="caution">
    <text evidence="5">The sequence shown here is derived from an EMBL/GenBank/DDBJ whole genome shotgun (WGS) entry which is preliminary data.</text>
</comment>
<dbReference type="Pfam" id="PF01026">
    <property type="entry name" value="TatD_DNase"/>
    <property type="match status" value="1"/>
</dbReference>
<gene>
    <name evidence="5" type="ORF">BEP19_04275</name>
</gene>
<evidence type="ECO:0000313" key="5">
    <source>
        <dbReference type="EMBL" id="RKD25048.1"/>
    </source>
</evidence>
<evidence type="ECO:0000256" key="3">
    <source>
        <dbReference type="ARBA" id="ARBA00022801"/>
    </source>
</evidence>
<dbReference type="EMBL" id="MCHY01000007">
    <property type="protein sequence ID" value="RKD25048.1"/>
    <property type="molecule type" value="Genomic_DNA"/>
</dbReference>
<dbReference type="PANTHER" id="PTHR46317:SF1">
    <property type="entry name" value="HYDROLASE, TATD FAMILY"/>
    <property type="match status" value="1"/>
</dbReference>
<dbReference type="Gene3D" id="3.20.20.140">
    <property type="entry name" value="Metal-dependent hydrolases"/>
    <property type="match status" value="1"/>
</dbReference>
<feature type="binding site" evidence="4">
    <location>
        <position position="95"/>
    </location>
    <ligand>
        <name>a divalent metal cation</name>
        <dbReference type="ChEBI" id="CHEBI:60240"/>
        <label>1</label>
    </ligand>
</feature>
<dbReference type="InterPro" id="IPR001130">
    <property type="entry name" value="TatD-like"/>
</dbReference>
<dbReference type="AlphaFoldDB" id="A0A419SLW4"/>
<feature type="binding site" evidence="4">
    <location>
        <position position="210"/>
    </location>
    <ligand>
        <name>a divalent metal cation</name>
        <dbReference type="ChEBI" id="CHEBI:60240"/>
        <label>1</label>
    </ligand>
</feature>
<keyword evidence="3" id="KW-0378">Hydrolase</keyword>
<feature type="binding site" evidence="4">
    <location>
        <position position="138"/>
    </location>
    <ligand>
        <name>a divalent metal cation</name>
        <dbReference type="ChEBI" id="CHEBI:60240"/>
        <label>2</label>
    </ligand>
</feature>
<evidence type="ECO:0000256" key="2">
    <source>
        <dbReference type="ARBA" id="ARBA00022723"/>
    </source>
</evidence>
<dbReference type="CDD" id="cd01310">
    <property type="entry name" value="TatD_DNAse"/>
    <property type="match status" value="1"/>
</dbReference>
<dbReference type="SUPFAM" id="SSF51556">
    <property type="entry name" value="Metallo-dependent hydrolases"/>
    <property type="match status" value="1"/>
</dbReference>
<dbReference type="PIRSF" id="PIRSF005902">
    <property type="entry name" value="DNase_TatD"/>
    <property type="match status" value="1"/>
</dbReference>
<name>A0A419SLW4_9BACL</name>
<accession>A0A419SLW4</accession>
<dbReference type="PROSITE" id="PS01091">
    <property type="entry name" value="TATD_3"/>
    <property type="match status" value="1"/>
</dbReference>
<protein>
    <submittedName>
        <fullName evidence="5">Deoxyribonuclease</fullName>
    </submittedName>
</protein>